<sequence length="122" mass="14606">MKNNLDTVNGIRVHLGKKLSYEVFVEIIDMLYIENISTWMLYDDDIWIFIIPQFKNEVLIKEKKTTKYCGCVYVEELEKEKKEEEEERGVIDSYRKNWIVFPAYLGIVLINIFSLVKFNKNQ</sequence>
<dbReference type="Proteomes" id="UP000655016">
    <property type="component" value="Unassembled WGS sequence"/>
</dbReference>
<comment type="caution">
    <text evidence="2">The sequence shown here is derived from an EMBL/GenBank/DDBJ whole genome shotgun (WGS) entry which is preliminary data.</text>
</comment>
<gene>
    <name evidence="2" type="ORF">GCM10011518_18420</name>
</gene>
<feature type="transmembrane region" description="Helical" evidence="1">
    <location>
        <begin position="98"/>
        <end position="116"/>
    </location>
</feature>
<dbReference type="EMBL" id="BMKP01000003">
    <property type="protein sequence ID" value="GGF09547.1"/>
    <property type="molecule type" value="Genomic_DNA"/>
</dbReference>
<protein>
    <submittedName>
        <fullName evidence="2">Uncharacterized protein</fullName>
    </submittedName>
</protein>
<reference evidence="3" key="1">
    <citation type="journal article" date="2019" name="Int. J. Syst. Evol. Microbiol.">
        <title>The Global Catalogue of Microorganisms (GCM) 10K type strain sequencing project: providing services to taxonomists for standard genome sequencing and annotation.</title>
        <authorList>
            <consortium name="The Broad Institute Genomics Platform"/>
            <consortium name="The Broad Institute Genome Sequencing Center for Infectious Disease"/>
            <person name="Wu L."/>
            <person name="Ma J."/>
        </authorList>
    </citation>
    <scope>NUCLEOTIDE SEQUENCE [LARGE SCALE GENOMIC DNA]</scope>
    <source>
        <strain evidence="3">CGMCC 1.16060</strain>
    </source>
</reference>
<organism evidence="2 3">
    <name type="scientific">Flavobacterium limi</name>
    <dbReference type="NCBI Taxonomy" id="2045105"/>
    <lineage>
        <taxon>Bacteria</taxon>
        <taxon>Pseudomonadati</taxon>
        <taxon>Bacteroidota</taxon>
        <taxon>Flavobacteriia</taxon>
        <taxon>Flavobacteriales</taxon>
        <taxon>Flavobacteriaceae</taxon>
        <taxon>Flavobacterium</taxon>
    </lineage>
</organism>
<keyword evidence="1" id="KW-0812">Transmembrane</keyword>
<evidence type="ECO:0000313" key="2">
    <source>
        <dbReference type="EMBL" id="GGF09547.1"/>
    </source>
</evidence>
<evidence type="ECO:0000256" key="1">
    <source>
        <dbReference type="SAM" id="Phobius"/>
    </source>
</evidence>
<dbReference type="RefSeq" id="WP_163393796.1">
    <property type="nucleotide sequence ID" value="NZ_BMKP01000003.1"/>
</dbReference>
<evidence type="ECO:0000313" key="3">
    <source>
        <dbReference type="Proteomes" id="UP000655016"/>
    </source>
</evidence>
<proteinExistence type="predicted"/>
<keyword evidence="1" id="KW-0472">Membrane</keyword>
<accession>A0ABQ1U3I1</accession>
<keyword evidence="3" id="KW-1185">Reference proteome</keyword>
<name>A0ABQ1U3I1_9FLAO</name>
<keyword evidence="1" id="KW-1133">Transmembrane helix</keyword>